<comment type="caution">
    <text evidence="2">The sequence shown here is derived from an EMBL/GenBank/DDBJ whole genome shotgun (WGS) entry which is preliminary data.</text>
</comment>
<keyword evidence="3" id="KW-1185">Reference proteome</keyword>
<evidence type="ECO:0000313" key="2">
    <source>
        <dbReference type="EMBL" id="SAL83506.1"/>
    </source>
</evidence>
<dbReference type="RefSeq" id="WP_327366847.1">
    <property type="nucleotide sequence ID" value="NZ_FCOL02000099.1"/>
</dbReference>
<organism evidence="2 3">
    <name type="scientific">Caballeronia terrestris</name>
    <dbReference type="NCBI Taxonomy" id="1226301"/>
    <lineage>
        <taxon>Bacteria</taxon>
        <taxon>Pseudomonadati</taxon>
        <taxon>Pseudomonadota</taxon>
        <taxon>Betaproteobacteria</taxon>
        <taxon>Burkholderiales</taxon>
        <taxon>Burkholderiaceae</taxon>
        <taxon>Caballeronia</taxon>
    </lineage>
</organism>
<accession>A0A158KQS3</accession>
<dbReference type="Gene3D" id="3.30.2310.20">
    <property type="entry name" value="RelE-like"/>
    <property type="match status" value="1"/>
</dbReference>
<sequence length="61" mass="6745">MIVVWLPRAIEQLLSIIDYISKDNPGVPIELAQTIRERADTLSTYPNAIVPGASRARANLL</sequence>
<reference evidence="2" key="1">
    <citation type="submission" date="2016-01" db="EMBL/GenBank/DDBJ databases">
        <authorList>
            <person name="Peeters C."/>
        </authorList>
    </citation>
    <scope>NUCLEOTIDE SEQUENCE [LARGE SCALE GENOMIC DNA]</scope>
    <source>
        <strain evidence="2">LMG 22937</strain>
    </source>
</reference>
<dbReference type="InterPro" id="IPR007712">
    <property type="entry name" value="RelE/ParE_toxin"/>
</dbReference>
<evidence type="ECO:0000313" key="3">
    <source>
        <dbReference type="Proteomes" id="UP000054925"/>
    </source>
</evidence>
<proteinExistence type="predicted"/>
<name>A0A158KQS3_9BURK</name>
<dbReference type="AlphaFoldDB" id="A0A158KQS3"/>
<gene>
    <name evidence="2" type="ORF">AWB67_06425</name>
</gene>
<evidence type="ECO:0008006" key="4">
    <source>
        <dbReference type="Google" id="ProtNLM"/>
    </source>
</evidence>
<evidence type="ECO:0000256" key="1">
    <source>
        <dbReference type="ARBA" id="ARBA00022649"/>
    </source>
</evidence>
<protein>
    <recommendedName>
        <fullName evidence="4">Plasmid stabilization system protein</fullName>
    </recommendedName>
</protein>
<dbReference type="Pfam" id="PF05016">
    <property type="entry name" value="ParE_toxin"/>
    <property type="match status" value="1"/>
</dbReference>
<keyword evidence="1" id="KW-1277">Toxin-antitoxin system</keyword>
<dbReference type="InterPro" id="IPR035093">
    <property type="entry name" value="RelE/ParE_toxin_dom_sf"/>
</dbReference>
<dbReference type="EMBL" id="FCOL02000099">
    <property type="protein sequence ID" value="SAL83506.1"/>
    <property type="molecule type" value="Genomic_DNA"/>
</dbReference>
<dbReference type="Proteomes" id="UP000054925">
    <property type="component" value="Unassembled WGS sequence"/>
</dbReference>